<evidence type="ECO:0008006" key="3">
    <source>
        <dbReference type="Google" id="ProtNLM"/>
    </source>
</evidence>
<dbReference type="STRING" id="1419482.SAMN05444266_10540"/>
<dbReference type="EMBL" id="FRBL01000005">
    <property type="protein sequence ID" value="SHL80239.1"/>
    <property type="molecule type" value="Genomic_DNA"/>
</dbReference>
<name>A0A1M7DM37_9BACT</name>
<reference evidence="1 2" key="1">
    <citation type="submission" date="2016-11" db="EMBL/GenBank/DDBJ databases">
        <authorList>
            <person name="Jaros S."/>
            <person name="Januszkiewicz K."/>
            <person name="Wedrychowicz H."/>
        </authorList>
    </citation>
    <scope>NUCLEOTIDE SEQUENCE [LARGE SCALE GENOMIC DNA]</scope>
    <source>
        <strain evidence="1 2">DSM 27406</strain>
    </source>
</reference>
<dbReference type="OrthoDB" id="955509at2"/>
<evidence type="ECO:0000313" key="2">
    <source>
        <dbReference type="Proteomes" id="UP000184420"/>
    </source>
</evidence>
<organism evidence="1 2">
    <name type="scientific">Chitinophaga jiangningensis</name>
    <dbReference type="NCBI Taxonomy" id="1419482"/>
    <lineage>
        <taxon>Bacteria</taxon>
        <taxon>Pseudomonadati</taxon>
        <taxon>Bacteroidota</taxon>
        <taxon>Chitinophagia</taxon>
        <taxon>Chitinophagales</taxon>
        <taxon>Chitinophagaceae</taxon>
        <taxon>Chitinophaga</taxon>
    </lineage>
</organism>
<dbReference type="InterPro" id="IPR041408">
    <property type="entry name" value="Hcp_Tssd"/>
</dbReference>
<evidence type="ECO:0000313" key="1">
    <source>
        <dbReference type="EMBL" id="SHL80239.1"/>
    </source>
</evidence>
<protein>
    <recommendedName>
        <fullName evidence="3">Type VI secretion system needle protein Hcp</fullName>
    </recommendedName>
</protein>
<dbReference type="AlphaFoldDB" id="A0A1M7DM37"/>
<dbReference type="RefSeq" id="WP_073081515.1">
    <property type="nucleotide sequence ID" value="NZ_FRBL01000005.1"/>
</dbReference>
<dbReference type="GO" id="GO:0033104">
    <property type="term" value="C:type VI protein secretion system complex"/>
    <property type="evidence" value="ECO:0007669"/>
    <property type="project" value="InterPro"/>
</dbReference>
<proteinExistence type="predicted"/>
<keyword evidence="2" id="KW-1185">Reference proteome</keyword>
<dbReference type="Pfam" id="PF17642">
    <property type="entry name" value="TssD"/>
    <property type="match status" value="1"/>
</dbReference>
<gene>
    <name evidence="1" type="ORF">SAMN05444266_10540</name>
</gene>
<accession>A0A1M7DM37</accession>
<sequence>MSFKARCKIEGYELNVLECRFSFSQPTDACGKPVSRPNGGTIELLVESTADTNLFDWMITDTATRNGSIIFYRRDAISRLKELQFSDTYCTGYTEYFSAAGEQPMQIRLQLSARKMSLNSSEYEHFWTK</sequence>
<dbReference type="Proteomes" id="UP000184420">
    <property type="component" value="Unassembled WGS sequence"/>
</dbReference>